<dbReference type="Gene3D" id="3.40.980.10">
    <property type="entry name" value="MoaB/Mog-like domain"/>
    <property type="match status" value="1"/>
</dbReference>
<dbReference type="InterPro" id="IPR036425">
    <property type="entry name" value="MoaB/Mog-like_dom_sf"/>
</dbReference>
<dbReference type="CDD" id="cd03522">
    <property type="entry name" value="MoeA_like"/>
    <property type="match status" value="1"/>
</dbReference>
<dbReference type="SUPFAM" id="SSF53218">
    <property type="entry name" value="Molybdenum cofactor biosynthesis proteins"/>
    <property type="match status" value="1"/>
</dbReference>
<dbReference type="SMART" id="SM00852">
    <property type="entry name" value="MoCF_biosynth"/>
    <property type="match status" value="1"/>
</dbReference>
<keyword evidence="3" id="KW-1185">Reference proteome</keyword>
<gene>
    <name evidence="2" type="ORF">ACFSB2_02840</name>
</gene>
<accession>A0ABW4JBC7</accession>
<sequence>MRLKRREVPVQATIGLRLAHDLTRIAHDGQSDPQFRKGHVIEEKDIAEFIAMGKQHLLVFEPEKGELHAEDAASQMAEALAGQGVLLSEVNEGKLFFQARHNGMLWVDSRRVAAMNSIHDVSISTRRSFIHVSSGMLLGSVRPIPVVVDETTVRAVQLIAEETYGGRSIIDVFPYRAQQIHVITATGDIGSGRSEDQFGAVLKDKFQAFDLAVHEHTFVGDTQAEIESAILAACEAGATLICITGGMSGDPDDSSPSAVRAVATDVITHGTPINPGSLLMLAYRERTPIFGLPRAVLRHPVTSFDKLLPRILAGVHVRKKDIAALGVGGWLYE</sequence>
<evidence type="ECO:0000259" key="1">
    <source>
        <dbReference type="SMART" id="SM00852"/>
    </source>
</evidence>
<comment type="caution">
    <text evidence="2">The sequence shown here is derived from an EMBL/GenBank/DDBJ whole genome shotgun (WGS) entry which is preliminary data.</text>
</comment>
<dbReference type="InterPro" id="IPR001453">
    <property type="entry name" value="MoaB/Mog_dom"/>
</dbReference>
<protein>
    <submittedName>
        <fullName evidence="2">Molybdopterin-binding protein</fullName>
    </submittedName>
</protein>
<evidence type="ECO:0000313" key="3">
    <source>
        <dbReference type="Proteomes" id="UP001597079"/>
    </source>
</evidence>
<proteinExistence type="predicted"/>
<dbReference type="Pfam" id="PF00994">
    <property type="entry name" value="MoCF_biosynth"/>
    <property type="match status" value="1"/>
</dbReference>
<organism evidence="2 3">
    <name type="scientific">Alicyclobacillus fodiniaquatilis</name>
    <dbReference type="NCBI Taxonomy" id="1661150"/>
    <lineage>
        <taxon>Bacteria</taxon>
        <taxon>Bacillati</taxon>
        <taxon>Bacillota</taxon>
        <taxon>Bacilli</taxon>
        <taxon>Bacillales</taxon>
        <taxon>Alicyclobacillaceae</taxon>
        <taxon>Alicyclobacillus</taxon>
    </lineage>
</organism>
<reference evidence="3" key="1">
    <citation type="journal article" date="2019" name="Int. J. Syst. Evol. Microbiol.">
        <title>The Global Catalogue of Microorganisms (GCM) 10K type strain sequencing project: providing services to taxonomists for standard genome sequencing and annotation.</title>
        <authorList>
            <consortium name="The Broad Institute Genomics Platform"/>
            <consortium name="The Broad Institute Genome Sequencing Center for Infectious Disease"/>
            <person name="Wu L."/>
            <person name="Ma J."/>
        </authorList>
    </citation>
    <scope>NUCLEOTIDE SEQUENCE [LARGE SCALE GENOMIC DNA]</scope>
    <source>
        <strain evidence="3">CGMCC 1.12286</strain>
    </source>
</reference>
<name>A0ABW4JBC7_9BACL</name>
<dbReference type="RefSeq" id="WP_377941120.1">
    <property type="nucleotide sequence ID" value="NZ_JBHUCX010000009.1"/>
</dbReference>
<dbReference type="Proteomes" id="UP001597079">
    <property type="component" value="Unassembled WGS sequence"/>
</dbReference>
<evidence type="ECO:0000313" key="2">
    <source>
        <dbReference type="EMBL" id="MFD1673646.1"/>
    </source>
</evidence>
<feature type="domain" description="MoaB/Mog" evidence="1">
    <location>
        <begin position="182"/>
        <end position="313"/>
    </location>
</feature>
<dbReference type="EMBL" id="JBHUCX010000009">
    <property type="protein sequence ID" value="MFD1673646.1"/>
    <property type="molecule type" value="Genomic_DNA"/>
</dbReference>